<keyword evidence="3 5" id="KW-0326">Glycosidase</keyword>
<dbReference type="Pfam" id="PF00150">
    <property type="entry name" value="Cellulase"/>
    <property type="match status" value="1"/>
</dbReference>
<protein>
    <submittedName>
        <fullName evidence="8">(Trans)glycosidase</fullName>
    </submittedName>
</protein>
<evidence type="ECO:0000313" key="9">
    <source>
        <dbReference type="Proteomes" id="UP000016922"/>
    </source>
</evidence>
<dbReference type="InterPro" id="IPR050386">
    <property type="entry name" value="Glycosyl_hydrolase_5"/>
</dbReference>
<dbReference type="FunFam" id="3.20.20.80:FF:000100">
    <property type="entry name" value="Glycoside hydrolase superfamily"/>
    <property type="match status" value="1"/>
</dbReference>
<dbReference type="OMA" id="GWFFWTL"/>
<dbReference type="HOGENOM" id="CLU_004624_8_2_1"/>
<dbReference type="EMBL" id="KE145352">
    <property type="protein sequence ID" value="EPE36670.1"/>
    <property type="molecule type" value="Genomic_DNA"/>
</dbReference>
<evidence type="ECO:0000256" key="2">
    <source>
        <dbReference type="ARBA" id="ARBA00022801"/>
    </source>
</evidence>
<dbReference type="GO" id="GO:0009251">
    <property type="term" value="P:glucan catabolic process"/>
    <property type="evidence" value="ECO:0007669"/>
    <property type="project" value="TreeGrafter"/>
</dbReference>
<feature type="region of interest" description="Disordered" evidence="6">
    <location>
        <begin position="17"/>
        <end position="44"/>
    </location>
</feature>
<dbReference type="GO" id="GO:0005737">
    <property type="term" value="C:cytoplasm"/>
    <property type="evidence" value="ECO:0007669"/>
    <property type="project" value="UniProtKB-ARBA"/>
</dbReference>
<evidence type="ECO:0000259" key="7">
    <source>
        <dbReference type="Pfam" id="PF00150"/>
    </source>
</evidence>
<dbReference type="PANTHER" id="PTHR31297">
    <property type="entry name" value="GLUCAN ENDO-1,6-BETA-GLUCOSIDASE B"/>
    <property type="match status" value="1"/>
</dbReference>
<keyword evidence="4" id="KW-0961">Cell wall biogenesis/degradation</keyword>
<feature type="domain" description="Glycoside hydrolase family 5" evidence="7">
    <location>
        <begin position="102"/>
        <end position="349"/>
    </location>
</feature>
<evidence type="ECO:0000256" key="6">
    <source>
        <dbReference type="SAM" id="MobiDB-lite"/>
    </source>
</evidence>
<dbReference type="PANTHER" id="PTHR31297:SF43">
    <property type="entry name" value="GLUCAN 1,3-BETA-GLUCOSIDASE 3"/>
    <property type="match status" value="1"/>
</dbReference>
<dbReference type="GO" id="GO:0005576">
    <property type="term" value="C:extracellular region"/>
    <property type="evidence" value="ECO:0007669"/>
    <property type="project" value="TreeGrafter"/>
</dbReference>
<sequence length="538" mass="60466">MKKFFNKLEAKADSFTQDFRGQSGGGQQSIQQNQPSTLGPPTPDDIFRYRYHHGTNLGSIFVLEKWLSGSMFPESAKGESELDAVTASVKEKGIHETRHIWEKHWRSAVSEDDWAWLKNEARCTSIRLPVGWWIMGGQQLGERLHGTEWKGLEGVYSGAWAIVREFVAAAQNHGIGVLLDLHGLPGGANAEDHSGTSSHKTALWGNKKNLELAKQSLHFMANEIRNGMQGVVGLQIVNESVYDGKGMYEFYSQAIDIIGGVDESIPIYISDGWDLPRCIQWTNSRHPHHNRKSPIVIDTHRYFTFSDKDRACSPQEIIGRIPSELGEVNAGELCNRGEAQVIVGEWSNVLDGQTWGRSNPGDKDALVHQFGEAQSHQWYQKSGGGFFWTYKMDWMDGGEWGFVEQTKKSNIFVPQFLSLPPQDIQGRLQHAHQKRVEMCDQASSGHCNYWNSTSPKEHFEHHLYTEGWNVGFSDAAVFYGARVEGKINGSSGGGDKIGCLEIWVKKRLLESGQRGKYSWEWEQGFRAGVKGFEECVGM</sequence>
<keyword evidence="2 5" id="KW-0378">Hydrolase</keyword>
<dbReference type="InterPro" id="IPR017853">
    <property type="entry name" value="GH"/>
</dbReference>
<evidence type="ECO:0000313" key="8">
    <source>
        <dbReference type="EMBL" id="EPE36670.1"/>
    </source>
</evidence>
<dbReference type="GeneID" id="19467881"/>
<dbReference type="KEGG" id="glz:GLAREA_08833"/>
<dbReference type="Proteomes" id="UP000016922">
    <property type="component" value="Unassembled WGS sequence"/>
</dbReference>
<dbReference type="OrthoDB" id="1887033at2759"/>
<evidence type="ECO:0000256" key="1">
    <source>
        <dbReference type="ARBA" id="ARBA00005641"/>
    </source>
</evidence>
<dbReference type="Gene3D" id="3.20.20.80">
    <property type="entry name" value="Glycosidases"/>
    <property type="match status" value="1"/>
</dbReference>
<organism evidence="8 9">
    <name type="scientific">Glarea lozoyensis (strain ATCC 20868 / MF5171)</name>
    <dbReference type="NCBI Taxonomy" id="1116229"/>
    <lineage>
        <taxon>Eukaryota</taxon>
        <taxon>Fungi</taxon>
        <taxon>Dikarya</taxon>
        <taxon>Ascomycota</taxon>
        <taxon>Pezizomycotina</taxon>
        <taxon>Leotiomycetes</taxon>
        <taxon>Helotiales</taxon>
        <taxon>Helotiaceae</taxon>
        <taxon>Glarea</taxon>
    </lineage>
</organism>
<comment type="similarity">
    <text evidence="1 5">Belongs to the glycosyl hydrolase 5 (cellulase A) family.</text>
</comment>
<dbReference type="eggNOG" id="ENOG502QVVM">
    <property type="taxonomic scope" value="Eukaryota"/>
</dbReference>
<dbReference type="GO" id="GO:0071555">
    <property type="term" value="P:cell wall organization"/>
    <property type="evidence" value="ECO:0007669"/>
    <property type="project" value="UniProtKB-KW"/>
</dbReference>
<dbReference type="GO" id="GO:0046557">
    <property type="term" value="F:glucan endo-1,6-beta-glucosidase activity"/>
    <property type="evidence" value="ECO:0007669"/>
    <property type="project" value="TreeGrafter"/>
</dbReference>
<evidence type="ECO:0000256" key="4">
    <source>
        <dbReference type="ARBA" id="ARBA00023316"/>
    </source>
</evidence>
<name>S3DG14_GLAL2</name>
<proteinExistence type="inferred from homology"/>
<evidence type="ECO:0000256" key="5">
    <source>
        <dbReference type="RuleBase" id="RU361153"/>
    </source>
</evidence>
<evidence type="ECO:0000256" key="3">
    <source>
        <dbReference type="ARBA" id="ARBA00023295"/>
    </source>
</evidence>
<keyword evidence="9" id="KW-1185">Reference proteome</keyword>
<dbReference type="RefSeq" id="XP_008075985.1">
    <property type="nucleotide sequence ID" value="XM_008077794.1"/>
</dbReference>
<accession>S3DG14</accession>
<dbReference type="AlphaFoldDB" id="S3DG14"/>
<dbReference type="InterPro" id="IPR001547">
    <property type="entry name" value="Glyco_hydro_5"/>
</dbReference>
<dbReference type="GO" id="GO:0009986">
    <property type="term" value="C:cell surface"/>
    <property type="evidence" value="ECO:0007669"/>
    <property type="project" value="TreeGrafter"/>
</dbReference>
<reference evidence="8 9" key="1">
    <citation type="journal article" date="2013" name="BMC Genomics">
        <title>Genomics-driven discovery of the pneumocandin biosynthetic gene cluster in the fungus Glarea lozoyensis.</title>
        <authorList>
            <person name="Chen L."/>
            <person name="Yue Q."/>
            <person name="Zhang X."/>
            <person name="Xiang M."/>
            <person name="Wang C."/>
            <person name="Li S."/>
            <person name="Che Y."/>
            <person name="Ortiz-Lopez F.J."/>
            <person name="Bills G.F."/>
            <person name="Liu X."/>
            <person name="An Z."/>
        </authorList>
    </citation>
    <scope>NUCLEOTIDE SEQUENCE [LARGE SCALE GENOMIC DNA]</scope>
    <source>
        <strain evidence="9">ATCC 20868 / MF5171</strain>
    </source>
</reference>
<dbReference type="SUPFAM" id="SSF51445">
    <property type="entry name" value="(Trans)glycosidases"/>
    <property type="match status" value="1"/>
</dbReference>
<gene>
    <name evidence="8" type="ORF">GLAREA_08833</name>
</gene>